<evidence type="ECO:0000313" key="3">
    <source>
        <dbReference type="EMBL" id="RTI19880.1"/>
    </source>
</evidence>
<dbReference type="InterPro" id="IPR016181">
    <property type="entry name" value="Acyl_CoA_acyltransferase"/>
</dbReference>
<sequence>MFVGEKVRLDPIQRAHLPKIIAWMYKEEVIARAFFGDPLPKSLEEMEAWLQQLRANPNARVLAVIHRETEEIVGEVALQPIDWRNRSAFFAIILGEESRRGEGLGTEASRLVLRYAFEGLNLNRVEANVLSSNEASTRLLKRVGFTSGRRESPPFQGWDERHPWLPKLQASNACGKMYIGTASGETLKHIRSGR</sequence>
<evidence type="ECO:0000313" key="5">
    <source>
        <dbReference type="Proteomes" id="UP000288082"/>
    </source>
</evidence>
<dbReference type="SUPFAM" id="SSF55729">
    <property type="entry name" value="Acyl-CoA N-acyltransferases (Nat)"/>
    <property type="match status" value="1"/>
</dbReference>
<dbReference type="GO" id="GO:0005737">
    <property type="term" value="C:cytoplasm"/>
    <property type="evidence" value="ECO:0007669"/>
    <property type="project" value="TreeGrafter"/>
</dbReference>
<dbReference type="InterPro" id="IPR051908">
    <property type="entry name" value="Ribosomal_N-acetyltransferase"/>
</dbReference>
<dbReference type="GO" id="GO:1990189">
    <property type="term" value="F:protein N-terminal-serine acetyltransferase activity"/>
    <property type="evidence" value="ECO:0007669"/>
    <property type="project" value="TreeGrafter"/>
</dbReference>
<dbReference type="Pfam" id="PF13302">
    <property type="entry name" value="Acetyltransf_3"/>
    <property type="match status" value="1"/>
</dbReference>
<accession>A0A348XNC2</accession>
<reference evidence="4 5" key="1">
    <citation type="journal article" date="2019" name="Extremophiles">
        <title>Biogeography of thermophiles and predominance of Thermus scotoductus in domestic water heaters.</title>
        <authorList>
            <person name="Wilpiszeski R.L."/>
            <person name="Zhang Z."/>
            <person name="House C.H."/>
        </authorList>
    </citation>
    <scope>NUCLEOTIDE SEQUENCE [LARGE SCALE GENOMIC DNA]</scope>
    <source>
        <strain evidence="3 4">10_S10</strain>
        <strain evidence="2 5">38_S38</strain>
    </source>
</reference>
<dbReference type="PANTHER" id="PTHR43441">
    <property type="entry name" value="RIBOSOMAL-PROTEIN-SERINE ACETYLTRANSFERASE"/>
    <property type="match status" value="1"/>
</dbReference>
<evidence type="ECO:0000313" key="4">
    <source>
        <dbReference type="Proteomes" id="UP000288073"/>
    </source>
</evidence>
<dbReference type="Proteomes" id="UP000288082">
    <property type="component" value="Unassembled WGS sequence"/>
</dbReference>
<dbReference type="Proteomes" id="UP000288073">
    <property type="component" value="Unassembled WGS sequence"/>
</dbReference>
<dbReference type="Gene3D" id="3.40.630.30">
    <property type="match status" value="1"/>
</dbReference>
<feature type="domain" description="N-acetyltransferase" evidence="1">
    <location>
        <begin position="7"/>
        <end position="170"/>
    </location>
</feature>
<name>A0A348XNC2_THESC</name>
<gene>
    <name evidence="3" type="ORF">CSW23_02455</name>
    <name evidence="2" type="ORF">CSW50_02535</name>
</gene>
<dbReference type="PANTHER" id="PTHR43441:SF11">
    <property type="entry name" value="RIBOSOMAL-PROTEIN-SERINE ACETYLTRANSFERASE"/>
    <property type="match status" value="1"/>
</dbReference>
<keyword evidence="3" id="KW-0808">Transferase</keyword>
<dbReference type="RefSeq" id="WP_126187119.1">
    <property type="nucleotide sequence ID" value="NZ_PELM01000053.1"/>
</dbReference>
<organism evidence="3 4">
    <name type="scientific">Thermus scotoductus</name>
    <dbReference type="NCBI Taxonomy" id="37636"/>
    <lineage>
        <taxon>Bacteria</taxon>
        <taxon>Thermotogati</taxon>
        <taxon>Deinococcota</taxon>
        <taxon>Deinococci</taxon>
        <taxon>Thermales</taxon>
        <taxon>Thermaceae</taxon>
        <taxon>Thermus</taxon>
    </lineage>
</organism>
<dbReference type="EMBL" id="PEMN01000054">
    <property type="protein sequence ID" value="RTI19880.1"/>
    <property type="molecule type" value="Genomic_DNA"/>
</dbReference>
<dbReference type="AlphaFoldDB" id="A0A348XNC2"/>
<dbReference type="EMBL" id="PELM01000053">
    <property type="protein sequence ID" value="RTH04523.1"/>
    <property type="molecule type" value="Genomic_DNA"/>
</dbReference>
<dbReference type="PROSITE" id="PS51186">
    <property type="entry name" value="GNAT"/>
    <property type="match status" value="1"/>
</dbReference>
<protein>
    <submittedName>
        <fullName evidence="3">GNAT family N-acetyltransferase</fullName>
    </submittedName>
</protein>
<comment type="caution">
    <text evidence="3">The sequence shown here is derived from an EMBL/GenBank/DDBJ whole genome shotgun (WGS) entry which is preliminary data.</text>
</comment>
<dbReference type="GO" id="GO:0008999">
    <property type="term" value="F:protein-N-terminal-alanine acetyltransferase activity"/>
    <property type="evidence" value="ECO:0007669"/>
    <property type="project" value="TreeGrafter"/>
</dbReference>
<dbReference type="InterPro" id="IPR000182">
    <property type="entry name" value="GNAT_dom"/>
</dbReference>
<evidence type="ECO:0000313" key="2">
    <source>
        <dbReference type="EMBL" id="RTH04523.1"/>
    </source>
</evidence>
<proteinExistence type="predicted"/>
<evidence type="ECO:0000259" key="1">
    <source>
        <dbReference type="PROSITE" id="PS51186"/>
    </source>
</evidence>